<dbReference type="Pfam" id="PF06565">
    <property type="entry name" value="DM10_dom"/>
    <property type="match status" value="3"/>
</dbReference>
<comment type="subcellular location">
    <subcellularLocation>
        <location evidence="1">Cell projection</location>
        <location evidence="1">Cilium</location>
    </subcellularLocation>
    <subcellularLocation>
        <location evidence="2">Cytoplasm</location>
        <location evidence="2">Cytoskeleton</location>
    </subcellularLocation>
</comment>
<proteinExistence type="predicted"/>
<reference evidence="8 9" key="1">
    <citation type="submission" date="2012-05" db="EMBL/GenBank/DDBJ databases">
        <title>Recombination and specialization in a pathogen metapopulation.</title>
        <authorList>
            <person name="Gardiner A."/>
            <person name="Kemen E."/>
            <person name="Schultz-Larsen T."/>
            <person name="MacLean D."/>
            <person name="Van Oosterhout C."/>
            <person name="Jones J.D.G."/>
        </authorList>
    </citation>
    <scope>NUCLEOTIDE SEQUENCE [LARGE SCALE GENOMIC DNA]</scope>
    <source>
        <strain evidence="8 9">Ac Nc2</strain>
    </source>
</reference>
<evidence type="ECO:0000313" key="9">
    <source>
        <dbReference type="Proteomes" id="UP000053237"/>
    </source>
</evidence>
<comment type="caution">
    <text evidence="8">The sequence shown here is derived from an EMBL/GenBank/DDBJ whole genome shotgun (WGS) entry which is preliminary data.</text>
</comment>
<sequence length="670" mass="77140">MPDTIKLSKSSMPPWLRHDDRVLRYFGYCIEKLADYSGGFVDRIRRVVIKFHLCDHTISILEPKTPNSGMLQGEFMKKHLVRKPNNAPFSVADFGIGKSLHIYGRDFWIVDCDAATRTYYERELSIELGPPQPYPQPELLPPPKQAGKMNGSAIDRRKAFWDYNDNYHKVLRFDVSWHDDHPLYPELRKYTLHYYLEDHTLEVVEPKTERNFTGRGHFALLISRQRVRNDGKGWSSPLSAQSSSDAMPFITEQDLVCGRTIRIHSRNFLLENCDDFTKKYYWNTFGIEQEKGDNGSEKEWENGHYVPKHISQMHNLPRRLYAQRDSSAALSSPFPDRDSHIVAFDDTFDKKILRFQAKFVPHAVHTKVDRTRQFILIYYMENDTLSIDEISESNTGLIGGRFLQRGRYKKCSKDMPAASLDQPTYFVAADFYVGAIISFMFTPYQSLKIIGTDDATLRFCESRPDIFPYSNAKSILASIRRRIGSSFQLNAMRQIFRKADSKNNGILPLDVARAILEKIEPFGNLVEQELVTLGRFCLCLKNEASTTAKAEFLYDDFADMLASLALETNYPKRNDDTADPTKKLKAYPRLRSMFRQCDEHKQGVIPIAQVVETLRACHLDTEAVYTMLLPYTQDQLLSYPSFCDSVFCSYEASSHAVNDSNFAKAKNLAR</sequence>
<evidence type="ECO:0000256" key="1">
    <source>
        <dbReference type="ARBA" id="ARBA00004138"/>
    </source>
</evidence>
<dbReference type="SMART" id="SM00676">
    <property type="entry name" value="DM10"/>
    <property type="match status" value="3"/>
</dbReference>
<dbReference type="GO" id="GO:0005856">
    <property type="term" value="C:cytoskeleton"/>
    <property type="evidence" value="ECO:0007669"/>
    <property type="project" value="UniProtKB-SubCell"/>
</dbReference>
<keyword evidence="4" id="KW-0677">Repeat</keyword>
<protein>
    <recommendedName>
        <fullName evidence="7">DM10 domain-containing protein</fullName>
    </recommendedName>
</protein>
<dbReference type="OrthoDB" id="6360546at2759"/>
<dbReference type="InterPro" id="IPR006602">
    <property type="entry name" value="DM10_dom"/>
</dbReference>
<dbReference type="InterPro" id="IPR040193">
    <property type="entry name" value="EFHC1/EFHC2/EFHB"/>
</dbReference>
<dbReference type="PANTHER" id="PTHR12086">
    <property type="entry name" value="EF-HAND DOMAIN C-TERMINAL CONTAINING PROTEIN"/>
    <property type="match status" value="1"/>
</dbReference>
<gene>
    <name evidence="8" type="ORF">BN9_005320</name>
</gene>
<dbReference type="Proteomes" id="UP000053237">
    <property type="component" value="Unassembled WGS sequence"/>
</dbReference>
<keyword evidence="6" id="KW-0966">Cell projection</keyword>
<dbReference type="Gene3D" id="2.30.29.170">
    <property type="match status" value="3"/>
</dbReference>
<evidence type="ECO:0000313" key="8">
    <source>
        <dbReference type="EMBL" id="CCI39749.1"/>
    </source>
</evidence>
<dbReference type="EMBL" id="CAIX01000003">
    <property type="protein sequence ID" value="CCI39749.1"/>
    <property type="molecule type" value="Genomic_DNA"/>
</dbReference>
<dbReference type="SUPFAM" id="SSF47473">
    <property type="entry name" value="EF-hand"/>
    <property type="match status" value="1"/>
</dbReference>
<feature type="domain" description="DM10" evidence="7">
    <location>
        <begin position="349"/>
        <end position="464"/>
    </location>
</feature>
<dbReference type="GO" id="GO:0005929">
    <property type="term" value="C:cilium"/>
    <property type="evidence" value="ECO:0007669"/>
    <property type="project" value="UniProtKB-SubCell"/>
</dbReference>
<keyword evidence="9" id="KW-1185">Reference proteome</keyword>
<dbReference type="InterPro" id="IPR011992">
    <property type="entry name" value="EF-hand-dom_pair"/>
</dbReference>
<dbReference type="PROSITE" id="PS51336">
    <property type="entry name" value="DM10"/>
    <property type="match status" value="3"/>
</dbReference>
<dbReference type="AlphaFoldDB" id="A0A024FYT8"/>
<evidence type="ECO:0000256" key="2">
    <source>
        <dbReference type="ARBA" id="ARBA00004245"/>
    </source>
</evidence>
<feature type="domain" description="DM10" evidence="7">
    <location>
        <begin position="167"/>
        <end position="285"/>
    </location>
</feature>
<organism evidence="8 9">
    <name type="scientific">Albugo candida</name>
    <dbReference type="NCBI Taxonomy" id="65357"/>
    <lineage>
        <taxon>Eukaryota</taxon>
        <taxon>Sar</taxon>
        <taxon>Stramenopiles</taxon>
        <taxon>Oomycota</taxon>
        <taxon>Peronosporomycetes</taxon>
        <taxon>Albuginales</taxon>
        <taxon>Albuginaceae</taxon>
        <taxon>Albugo</taxon>
    </lineage>
</organism>
<evidence type="ECO:0000259" key="7">
    <source>
        <dbReference type="PROSITE" id="PS51336"/>
    </source>
</evidence>
<keyword evidence="5" id="KW-0206">Cytoskeleton</keyword>
<evidence type="ECO:0000256" key="5">
    <source>
        <dbReference type="ARBA" id="ARBA00023212"/>
    </source>
</evidence>
<keyword evidence="3" id="KW-0963">Cytoplasm</keyword>
<dbReference type="InParanoid" id="A0A024FYT8"/>
<accession>A0A024FYT8</accession>
<dbReference type="Gene3D" id="1.10.238.10">
    <property type="entry name" value="EF-hand"/>
    <property type="match status" value="1"/>
</dbReference>
<feature type="domain" description="DM10" evidence="7">
    <location>
        <begin position="19"/>
        <end position="124"/>
    </location>
</feature>
<evidence type="ECO:0000256" key="4">
    <source>
        <dbReference type="ARBA" id="ARBA00022737"/>
    </source>
</evidence>
<evidence type="ECO:0000256" key="3">
    <source>
        <dbReference type="ARBA" id="ARBA00022490"/>
    </source>
</evidence>
<name>A0A024FYT8_9STRA</name>
<evidence type="ECO:0000256" key="6">
    <source>
        <dbReference type="ARBA" id="ARBA00023273"/>
    </source>
</evidence>
<dbReference type="STRING" id="65357.A0A024FYT8"/>